<evidence type="ECO:0000313" key="1">
    <source>
        <dbReference type="Proteomes" id="UP000095283"/>
    </source>
</evidence>
<sequence>MYRVSTEIISPTPIYLKNEITQDSERDGFHDVLQCTERFDNMELENRECVPGAWRVAAQILSTSGEAYKVRTDLEVMDVRMVNGR</sequence>
<dbReference type="Proteomes" id="UP000095283">
    <property type="component" value="Unplaced"/>
</dbReference>
<proteinExistence type="predicted"/>
<keyword evidence="1" id="KW-1185">Reference proteome</keyword>
<reference evidence="2" key="1">
    <citation type="submission" date="2016-11" db="UniProtKB">
        <authorList>
            <consortium name="WormBaseParasite"/>
        </authorList>
    </citation>
    <scope>IDENTIFICATION</scope>
</reference>
<protein>
    <submittedName>
        <fullName evidence="2">DUF3599 family protein</fullName>
    </submittedName>
</protein>
<accession>A0A1I7XGI8</accession>
<name>A0A1I7XGI8_HETBA</name>
<evidence type="ECO:0000313" key="2">
    <source>
        <dbReference type="WBParaSite" id="Hba_16794"/>
    </source>
</evidence>
<dbReference type="WBParaSite" id="Hba_16794">
    <property type="protein sequence ID" value="Hba_16794"/>
    <property type="gene ID" value="Hba_16794"/>
</dbReference>
<organism evidence="1 2">
    <name type="scientific">Heterorhabditis bacteriophora</name>
    <name type="common">Entomopathogenic nematode worm</name>
    <dbReference type="NCBI Taxonomy" id="37862"/>
    <lineage>
        <taxon>Eukaryota</taxon>
        <taxon>Metazoa</taxon>
        <taxon>Ecdysozoa</taxon>
        <taxon>Nematoda</taxon>
        <taxon>Chromadorea</taxon>
        <taxon>Rhabditida</taxon>
        <taxon>Rhabditina</taxon>
        <taxon>Rhabditomorpha</taxon>
        <taxon>Strongyloidea</taxon>
        <taxon>Heterorhabditidae</taxon>
        <taxon>Heterorhabditis</taxon>
    </lineage>
</organism>
<dbReference type="AlphaFoldDB" id="A0A1I7XGI8"/>